<dbReference type="RefSeq" id="WP_151917214.1">
    <property type="nucleotide sequence ID" value="NZ_RQSP01000029.1"/>
</dbReference>
<feature type="signal peptide" evidence="2">
    <location>
        <begin position="1"/>
        <end position="30"/>
    </location>
</feature>
<keyword evidence="1" id="KW-0812">Transmembrane</keyword>
<evidence type="ECO:0008006" key="5">
    <source>
        <dbReference type="Google" id="ProtNLM"/>
    </source>
</evidence>
<protein>
    <recommendedName>
        <fullName evidence="5">LPXTG cell wall anchor domain-containing protein</fullName>
    </recommendedName>
</protein>
<comment type="caution">
    <text evidence="3">The sequence shown here is derived from an EMBL/GenBank/DDBJ whole genome shotgun (WGS) entry which is preliminary data.</text>
</comment>
<proteinExistence type="predicted"/>
<evidence type="ECO:0000313" key="4">
    <source>
        <dbReference type="Proteomes" id="UP000326336"/>
    </source>
</evidence>
<feature type="chain" id="PRO_5024940448" description="LPXTG cell wall anchor domain-containing protein" evidence="2">
    <location>
        <begin position="31"/>
        <end position="175"/>
    </location>
</feature>
<gene>
    <name evidence="3" type="ORF">EHS19_07870</name>
</gene>
<keyword evidence="1" id="KW-1133">Transmembrane helix</keyword>
<evidence type="ECO:0000313" key="3">
    <source>
        <dbReference type="EMBL" id="KAB5606248.1"/>
    </source>
</evidence>
<evidence type="ECO:0000256" key="1">
    <source>
        <dbReference type="SAM" id="Phobius"/>
    </source>
</evidence>
<keyword evidence="4" id="KW-1185">Reference proteome</keyword>
<sequence length="175" mass="18310">MNRTITKLLFAGIAALLAIVSIVFVPPAIADEPSHGATTELTAEVPSHHAVHLSIAPHATVVIDGKPYTGETNVFVARLATQEYRVKTDDGYTVAAFTYDGETVSLDDRGVFTAPAINRDGITLAVAVRKRAGGSTNVSSQQPVNTGATVTPVIGFGLALLAIGLYCAVVRSKHN</sequence>
<dbReference type="AlphaFoldDB" id="A0A5N5RG53"/>
<dbReference type="Proteomes" id="UP000326336">
    <property type="component" value="Unassembled WGS sequence"/>
</dbReference>
<accession>A0A5N5RG53</accession>
<name>A0A5N5RG53_9BIFI</name>
<reference evidence="3 4" key="1">
    <citation type="journal article" date="2019" name="Int. J. Syst. Evol. Microbiol.">
        <title>Bifidobacterium jacchi sp. nov., isolated from the faeces of a baby common marmoset (Callithrix jacchus).</title>
        <authorList>
            <person name="Modesto M."/>
            <person name="Watanabe K."/>
            <person name="Arita M."/>
            <person name="Satti M."/>
            <person name="Oki K."/>
            <person name="Sciavilla P."/>
            <person name="Patavino C."/>
            <person name="Camma C."/>
            <person name="Michelini S."/>
            <person name="Sgorbati B."/>
            <person name="Mattarelli P."/>
        </authorList>
    </citation>
    <scope>NUCLEOTIDE SEQUENCE [LARGE SCALE GENOMIC DNA]</scope>
    <source>
        <strain evidence="3 4">MRM 9.3</strain>
    </source>
</reference>
<keyword evidence="2" id="KW-0732">Signal</keyword>
<organism evidence="3 4">
    <name type="scientific">Bifidobacterium jacchi</name>
    <dbReference type="NCBI Taxonomy" id="2490545"/>
    <lineage>
        <taxon>Bacteria</taxon>
        <taxon>Bacillati</taxon>
        <taxon>Actinomycetota</taxon>
        <taxon>Actinomycetes</taxon>
        <taxon>Bifidobacteriales</taxon>
        <taxon>Bifidobacteriaceae</taxon>
        <taxon>Bifidobacterium</taxon>
    </lineage>
</organism>
<feature type="transmembrane region" description="Helical" evidence="1">
    <location>
        <begin position="150"/>
        <end position="169"/>
    </location>
</feature>
<dbReference type="EMBL" id="RQSP01000029">
    <property type="protein sequence ID" value="KAB5606248.1"/>
    <property type="molecule type" value="Genomic_DNA"/>
</dbReference>
<keyword evidence="1" id="KW-0472">Membrane</keyword>
<evidence type="ECO:0000256" key="2">
    <source>
        <dbReference type="SAM" id="SignalP"/>
    </source>
</evidence>